<dbReference type="Pfam" id="PF05033">
    <property type="entry name" value="Pre-SET"/>
    <property type="match status" value="1"/>
</dbReference>
<keyword evidence="3 11" id="KW-0489">Methyltransferase</keyword>
<dbReference type="PANTHER" id="PTHR46223:SF3">
    <property type="entry name" value="HISTONE-LYSINE N-METHYLTRANSFERASE SET-23"/>
    <property type="match status" value="1"/>
</dbReference>
<keyword evidence="7" id="KW-0862">Zinc</keyword>
<keyword evidence="4 11" id="KW-0808">Transferase</keyword>
<evidence type="ECO:0000256" key="5">
    <source>
        <dbReference type="ARBA" id="ARBA00022691"/>
    </source>
</evidence>
<evidence type="ECO:0000259" key="8">
    <source>
        <dbReference type="PROSITE" id="PS50280"/>
    </source>
</evidence>
<dbReference type="Pfam" id="PF00856">
    <property type="entry name" value="SET"/>
    <property type="match status" value="1"/>
</dbReference>
<comment type="subcellular location">
    <subcellularLocation>
        <location evidence="1">Chromosome</location>
    </subcellularLocation>
</comment>
<evidence type="ECO:0000256" key="3">
    <source>
        <dbReference type="ARBA" id="ARBA00022603"/>
    </source>
</evidence>
<dbReference type="GO" id="GO:0005694">
    <property type="term" value="C:chromosome"/>
    <property type="evidence" value="ECO:0007669"/>
    <property type="project" value="UniProtKB-SubCell"/>
</dbReference>
<accession>A0A0A9ZET9</accession>
<feature type="domain" description="SET" evidence="8">
    <location>
        <begin position="99"/>
        <end position="217"/>
    </location>
</feature>
<dbReference type="InterPro" id="IPR001214">
    <property type="entry name" value="SET_dom"/>
</dbReference>
<reference evidence="11" key="1">
    <citation type="journal article" date="2014" name="PLoS ONE">
        <title>Transcriptome-Based Identification of ABC Transporters in the Western Tarnished Plant Bug Lygus hesperus.</title>
        <authorList>
            <person name="Hull J.J."/>
            <person name="Chaney K."/>
            <person name="Geib S.M."/>
            <person name="Fabrick J.A."/>
            <person name="Brent C.S."/>
            <person name="Walsh D."/>
            <person name="Lavine L.C."/>
        </authorList>
    </citation>
    <scope>NUCLEOTIDE SEQUENCE</scope>
</reference>
<keyword evidence="2" id="KW-0158">Chromosome</keyword>
<dbReference type="InterPro" id="IPR050973">
    <property type="entry name" value="H3K9_Histone-Lys_N-MTase"/>
</dbReference>
<evidence type="ECO:0000256" key="7">
    <source>
        <dbReference type="ARBA" id="ARBA00022833"/>
    </source>
</evidence>
<name>A0A0A9ZET9_LYGHE</name>
<feature type="domain" description="Post-SET" evidence="10">
    <location>
        <begin position="224"/>
        <end position="240"/>
    </location>
</feature>
<dbReference type="EMBL" id="GBHO01003249">
    <property type="protein sequence ID" value="JAG40355.1"/>
    <property type="molecule type" value="Transcribed_RNA"/>
</dbReference>
<feature type="domain" description="Pre-SET" evidence="9">
    <location>
        <begin position="33"/>
        <end position="96"/>
    </location>
</feature>
<reference evidence="11" key="2">
    <citation type="submission" date="2014-07" db="EMBL/GenBank/DDBJ databases">
        <authorList>
            <person name="Hull J."/>
        </authorList>
    </citation>
    <scope>NUCLEOTIDE SEQUENCE</scope>
</reference>
<dbReference type="InterPro" id="IPR046341">
    <property type="entry name" value="SET_dom_sf"/>
</dbReference>
<dbReference type="PROSITE" id="PS50867">
    <property type="entry name" value="PRE_SET"/>
    <property type="match status" value="1"/>
</dbReference>
<organism evidence="11">
    <name type="scientific">Lygus hesperus</name>
    <name type="common">Western plant bug</name>
    <dbReference type="NCBI Taxonomy" id="30085"/>
    <lineage>
        <taxon>Eukaryota</taxon>
        <taxon>Metazoa</taxon>
        <taxon>Ecdysozoa</taxon>
        <taxon>Arthropoda</taxon>
        <taxon>Hexapoda</taxon>
        <taxon>Insecta</taxon>
        <taxon>Pterygota</taxon>
        <taxon>Neoptera</taxon>
        <taxon>Paraneoptera</taxon>
        <taxon>Hemiptera</taxon>
        <taxon>Heteroptera</taxon>
        <taxon>Panheteroptera</taxon>
        <taxon>Cimicomorpha</taxon>
        <taxon>Miridae</taxon>
        <taxon>Mirini</taxon>
        <taxon>Lygus</taxon>
    </lineage>
</organism>
<evidence type="ECO:0000313" key="11">
    <source>
        <dbReference type="EMBL" id="JAG40355.1"/>
    </source>
</evidence>
<gene>
    <name evidence="11" type="primary">Setmar</name>
    <name evidence="11" type="ORF">CM83_30478</name>
</gene>
<dbReference type="InterPro" id="IPR007728">
    <property type="entry name" value="Pre-SET_dom"/>
</dbReference>
<evidence type="ECO:0000256" key="1">
    <source>
        <dbReference type="ARBA" id="ARBA00004286"/>
    </source>
</evidence>
<dbReference type="GO" id="GO:0008170">
    <property type="term" value="F:N-methyltransferase activity"/>
    <property type="evidence" value="ECO:0007669"/>
    <property type="project" value="UniProtKB-ARBA"/>
</dbReference>
<protein>
    <submittedName>
        <fullName evidence="11">Histone-lysine N-methyltransferase SETMAR</fullName>
    </submittedName>
</protein>
<evidence type="ECO:0000259" key="9">
    <source>
        <dbReference type="PROSITE" id="PS50867"/>
    </source>
</evidence>
<evidence type="ECO:0000256" key="6">
    <source>
        <dbReference type="ARBA" id="ARBA00022723"/>
    </source>
</evidence>
<sequence length="247" mass="27092">MFGLMSDPYDHPDGVECIYIATSMYHDDEVYTVTCGCDGDTQCVSSSCACVSTSGVNYAEGKLVEDKLNDRGSSVFECNETCRCDERCGNRESQRGPSRDLEIVLSGAKGYGVFARRPIPRGSYVCEYAGEISSTEIRDKTSDWRYVITLNETSADGSTTNTFIDASKFGNVGRYLNHSCDPNCVLVPVRYDNVAPKVGIFASRNIREGEELCYIYAQHDGDLSDTPCLCGSDTCKKFLPLGCFKGS</sequence>
<dbReference type="SMART" id="SM00317">
    <property type="entry name" value="SET"/>
    <property type="match status" value="1"/>
</dbReference>
<dbReference type="PANTHER" id="PTHR46223">
    <property type="entry name" value="HISTONE-LYSINE N-METHYLTRANSFERASE SUV39H"/>
    <property type="match status" value="1"/>
</dbReference>
<dbReference type="SUPFAM" id="SSF82199">
    <property type="entry name" value="SET domain"/>
    <property type="match status" value="1"/>
</dbReference>
<dbReference type="GO" id="GO:0042054">
    <property type="term" value="F:histone methyltransferase activity"/>
    <property type="evidence" value="ECO:0007669"/>
    <property type="project" value="InterPro"/>
</dbReference>
<evidence type="ECO:0000259" key="10">
    <source>
        <dbReference type="PROSITE" id="PS50868"/>
    </source>
</evidence>
<proteinExistence type="predicted"/>
<evidence type="ECO:0000256" key="4">
    <source>
        <dbReference type="ARBA" id="ARBA00022679"/>
    </source>
</evidence>
<dbReference type="Gene3D" id="2.170.270.10">
    <property type="entry name" value="SET domain"/>
    <property type="match status" value="1"/>
</dbReference>
<dbReference type="GO" id="GO:0005634">
    <property type="term" value="C:nucleus"/>
    <property type="evidence" value="ECO:0007669"/>
    <property type="project" value="InterPro"/>
</dbReference>
<keyword evidence="5" id="KW-0949">S-adenosyl-L-methionine</keyword>
<dbReference type="GO" id="GO:0032259">
    <property type="term" value="P:methylation"/>
    <property type="evidence" value="ECO:0007669"/>
    <property type="project" value="UniProtKB-KW"/>
</dbReference>
<evidence type="ECO:0000256" key="2">
    <source>
        <dbReference type="ARBA" id="ARBA00022454"/>
    </source>
</evidence>
<dbReference type="InterPro" id="IPR003616">
    <property type="entry name" value="Post-SET_dom"/>
</dbReference>
<dbReference type="GO" id="GO:0008270">
    <property type="term" value="F:zinc ion binding"/>
    <property type="evidence" value="ECO:0007669"/>
    <property type="project" value="InterPro"/>
</dbReference>
<keyword evidence="6" id="KW-0479">Metal-binding</keyword>
<dbReference type="GO" id="GO:0008757">
    <property type="term" value="F:S-adenosylmethionine-dependent methyltransferase activity"/>
    <property type="evidence" value="ECO:0007669"/>
    <property type="project" value="UniProtKB-ARBA"/>
</dbReference>
<dbReference type="PROSITE" id="PS50280">
    <property type="entry name" value="SET"/>
    <property type="match status" value="1"/>
</dbReference>
<dbReference type="AlphaFoldDB" id="A0A0A9ZET9"/>
<dbReference type="PROSITE" id="PS50868">
    <property type="entry name" value="POST_SET"/>
    <property type="match status" value="1"/>
</dbReference>